<dbReference type="EMBL" id="CAIIXF020000008">
    <property type="protein sequence ID" value="CAH1792465.1"/>
    <property type="molecule type" value="Genomic_DNA"/>
</dbReference>
<keyword evidence="1" id="KW-0472">Membrane</keyword>
<proteinExistence type="predicted"/>
<evidence type="ECO:0000256" key="1">
    <source>
        <dbReference type="SAM" id="Phobius"/>
    </source>
</evidence>
<evidence type="ECO:0000313" key="3">
    <source>
        <dbReference type="Proteomes" id="UP000749559"/>
    </source>
</evidence>
<name>A0A8S4PHG6_OWEFU</name>
<keyword evidence="1" id="KW-1133">Transmembrane helix</keyword>
<keyword evidence="1" id="KW-0812">Transmembrane</keyword>
<accession>A0A8S4PHG6</accession>
<reference evidence="2" key="1">
    <citation type="submission" date="2022-03" db="EMBL/GenBank/DDBJ databases">
        <authorList>
            <person name="Martin C."/>
        </authorList>
    </citation>
    <scope>NUCLEOTIDE SEQUENCE</scope>
</reference>
<gene>
    <name evidence="2" type="ORF">OFUS_LOCUS17425</name>
</gene>
<keyword evidence="3" id="KW-1185">Reference proteome</keyword>
<protein>
    <submittedName>
        <fullName evidence="2">Uncharacterized protein</fullName>
    </submittedName>
</protein>
<feature type="transmembrane region" description="Helical" evidence="1">
    <location>
        <begin position="87"/>
        <end position="107"/>
    </location>
</feature>
<organism evidence="2 3">
    <name type="scientific">Owenia fusiformis</name>
    <name type="common">Polychaete worm</name>
    <dbReference type="NCBI Taxonomy" id="6347"/>
    <lineage>
        <taxon>Eukaryota</taxon>
        <taxon>Metazoa</taxon>
        <taxon>Spiralia</taxon>
        <taxon>Lophotrochozoa</taxon>
        <taxon>Annelida</taxon>
        <taxon>Polychaeta</taxon>
        <taxon>Sedentaria</taxon>
        <taxon>Canalipalpata</taxon>
        <taxon>Sabellida</taxon>
        <taxon>Oweniida</taxon>
        <taxon>Oweniidae</taxon>
        <taxon>Owenia</taxon>
    </lineage>
</organism>
<sequence>KKVLTIIYCRMTLVDLGAHPPPLGWAQKKIEPKEHFGPKKWGFLVITPPNIPPCWFPDRPLDEDVRNSYFREINDESAILTHNVQQYFPAISFSVRLMTLLMIMLIYRMMSKTYLDDINYSHIDE</sequence>
<evidence type="ECO:0000313" key="2">
    <source>
        <dbReference type="EMBL" id="CAH1792465.1"/>
    </source>
</evidence>
<dbReference type="AlphaFoldDB" id="A0A8S4PHG6"/>
<feature type="non-terminal residue" evidence="2">
    <location>
        <position position="1"/>
    </location>
</feature>
<dbReference type="Proteomes" id="UP000749559">
    <property type="component" value="Unassembled WGS sequence"/>
</dbReference>
<comment type="caution">
    <text evidence="2">The sequence shown here is derived from an EMBL/GenBank/DDBJ whole genome shotgun (WGS) entry which is preliminary data.</text>
</comment>